<name>A0A0G1MB54_9BACT</name>
<evidence type="ECO:0000313" key="12">
    <source>
        <dbReference type="EMBL" id="KKT69139.1"/>
    </source>
</evidence>
<dbReference type="GO" id="GO:0006508">
    <property type="term" value="P:proteolysis"/>
    <property type="evidence" value="ECO:0007669"/>
    <property type="project" value="InterPro"/>
</dbReference>
<dbReference type="EMBL" id="LCJB01000062">
    <property type="protein sequence ID" value="KKT69139.1"/>
    <property type="molecule type" value="Genomic_DNA"/>
</dbReference>
<dbReference type="InterPro" id="IPR012338">
    <property type="entry name" value="Beta-lactam/transpept-like"/>
</dbReference>
<evidence type="ECO:0000256" key="7">
    <source>
        <dbReference type="PIRSR" id="PIRSR618044-1"/>
    </source>
</evidence>
<dbReference type="InterPro" id="IPR018044">
    <property type="entry name" value="Peptidase_S11"/>
</dbReference>
<feature type="domain" description="Peptidase S11 D-alanyl-D-alanine carboxypeptidase A N-terminal" evidence="11">
    <location>
        <begin position="92"/>
        <end position="325"/>
    </location>
</feature>
<evidence type="ECO:0000256" key="2">
    <source>
        <dbReference type="ARBA" id="ARBA00022729"/>
    </source>
</evidence>
<dbReference type="GO" id="GO:0009002">
    <property type="term" value="F:serine-type D-Ala-D-Ala carboxypeptidase activity"/>
    <property type="evidence" value="ECO:0007669"/>
    <property type="project" value="InterPro"/>
</dbReference>
<feature type="active site" evidence="7">
    <location>
        <position position="182"/>
    </location>
</feature>
<keyword evidence="12" id="KW-0645">Protease</keyword>
<evidence type="ECO:0000256" key="3">
    <source>
        <dbReference type="ARBA" id="ARBA00022801"/>
    </source>
</evidence>
<evidence type="ECO:0000256" key="4">
    <source>
        <dbReference type="ARBA" id="ARBA00022960"/>
    </source>
</evidence>
<evidence type="ECO:0000256" key="8">
    <source>
        <dbReference type="PIRSR" id="PIRSR618044-2"/>
    </source>
</evidence>
<dbReference type="SUPFAM" id="SSF56601">
    <property type="entry name" value="beta-lactamase/transpeptidase-like"/>
    <property type="match status" value="1"/>
</dbReference>
<dbReference type="Pfam" id="PF00768">
    <property type="entry name" value="Peptidase_S11"/>
    <property type="match status" value="1"/>
</dbReference>
<feature type="chain" id="PRO_5002538578" evidence="10">
    <location>
        <begin position="26"/>
        <end position="348"/>
    </location>
</feature>
<feature type="binding site" evidence="8">
    <location>
        <position position="292"/>
    </location>
    <ligand>
        <name>substrate</name>
    </ligand>
</feature>
<dbReference type="Gene3D" id="3.40.710.10">
    <property type="entry name" value="DD-peptidase/beta-lactamase superfamily"/>
    <property type="match status" value="1"/>
</dbReference>
<feature type="signal peptide" evidence="10">
    <location>
        <begin position="1"/>
        <end position="25"/>
    </location>
</feature>
<feature type="active site" description="Proton acceptor" evidence="7">
    <location>
        <position position="130"/>
    </location>
</feature>
<dbReference type="InterPro" id="IPR001967">
    <property type="entry name" value="Peptidase_S11_N"/>
</dbReference>
<dbReference type="PANTHER" id="PTHR21581:SF26">
    <property type="entry name" value="D-ALANYL-D-ALANINE ENDOPEPTIDASE"/>
    <property type="match status" value="1"/>
</dbReference>
<sequence>MKKRRPFLSLILAAIFFVLPLSSKAAMSGALLQVYNQRGDLQTAFDSSGNAVPNTAAGFLINFEDWARQYGWREHQELAEYAPIDFPSQIKNQSLPDLTAEKFIIVDKNSGLILAEHNSDDLWPMASITKLMTSHLVIDSGTSFDITCAVSSADDVGGAKLYVSDGATFSLRDLLYATLVSSANNAANAISRVVDNDKENFVRKMNAEACNLGLVKTKFVDPSGIEVENVSTAREVAYFARQFFADSELKSFVSTASKVISVLSTGESKNLTSTNWMLWKPEYDDIYVMAGKTGYLDESGWNLVVSLRPELENSKEEILLVVFGAGSRTDSFRDARALADWTWESFEW</sequence>
<protein>
    <submittedName>
        <fullName evidence="12">D-alanyl-D-alanine carboxypeptidase</fullName>
    </submittedName>
</protein>
<accession>A0A0G1MB54</accession>
<proteinExistence type="inferred from homology"/>
<feature type="active site" description="Acyl-ester intermediate" evidence="7">
    <location>
        <position position="127"/>
    </location>
</feature>
<dbReference type="GO" id="GO:0071555">
    <property type="term" value="P:cell wall organization"/>
    <property type="evidence" value="ECO:0007669"/>
    <property type="project" value="UniProtKB-KW"/>
</dbReference>
<dbReference type="GO" id="GO:0008360">
    <property type="term" value="P:regulation of cell shape"/>
    <property type="evidence" value="ECO:0007669"/>
    <property type="project" value="UniProtKB-KW"/>
</dbReference>
<keyword evidence="3" id="KW-0378">Hydrolase</keyword>
<dbReference type="Proteomes" id="UP000034154">
    <property type="component" value="Unassembled WGS sequence"/>
</dbReference>
<evidence type="ECO:0000313" key="13">
    <source>
        <dbReference type="Proteomes" id="UP000034154"/>
    </source>
</evidence>
<evidence type="ECO:0000256" key="6">
    <source>
        <dbReference type="ARBA" id="ARBA00023316"/>
    </source>
</evidence>
<keyword evidence="5" id="KW-0573">Peptidoglycan synthesis</keyword>
<reference evidence="12 13" key="1">
    <citation type="journal article" date="2015" name="Nature">
        <title>rRNA introns, odd ribosomes, and small enigmatic genomes across a large radiation of phyla.</title>
        <authorList>
            <person name="Brown C.T."/>
            <person name="Hug L.A."/>
            <person name="Thomas B.C."/>
            <person name="Sharon I."/>
            <person name="Castelle C.J."/>
            <person name="Singh A."/>
            <person name="Wilkins M.J."/>
            <person name="Williams K.H."/>
            <person name="Banfield J.F."/>
        </authorList>
    </citation>
    <scope>NUCLEOTIDE SEQUENCE [LARGE SCALE GENOMIC DNA]</scope>
</reference>
<keyword evidence="6" id="KW-0961">Cell wall biogenesis/degradation</keyword>
<comment type="similarity">
    <text evidence="1 9">Belongs to the peptidase S11 family.</text>
</comment>
<evidence type="ECO:0000256" key="9">
    <source>
        <dbReference type="RuleBase" id="RU004016"/>
    </source>
</evidence>
<evidence type="ECO:0000256" key="1">
    <source>
        <dbReference type="ARBA" id="ARBA00007164"/>
    </source>
</evidence>
<dbReference type="GO" id="GO:0009252">
    <property type="term" value="P:peptidoglycan biosynthetic process"/>
    <property type="evidence" value="ECO:0007669"/>
    <property type="project" value="UniProtKB-KW"/>
</dbReference>
<keyword evidence="4" id="KW-0133">Cell shape</keyword>
<organism evidence="12 13">
    <name type="scientific">Candidatus Uhrbacteria bacterium GW2011_GWF2_44_350</name>
    <dbReference type="NCBI Taxonomy" id="1619000"/>
    <lineage>
        <taxon>Bacteria</taxon>
        <taxon>Candidatus Uhriibacteriota</taxon>
    </lineage>
</organism>
<evidence type="ECO:0000256" key="5">
    <source>
        <dbReference type="ARBA" id="ARBA00022984"/>
    </source>
</evidence>
<evidence type="ECO:0000259" key="11">
    <source>
        <dbReference type="Pfam" id="PF00768"/>
    </source>
</evidence>
<keyword evidence="12" id="KW-0121">Carboxypeptidase</keyword>
<dbReference type="PANTHER" id="PTHR21581">
    <property type="entry name" value="D-ALANYL-D-ALANINE CARBOXYPEPTIDASE"/>
    <property type="match status" value="1"/>
</dbReference>
<keyword evidence="2 10" id="KW-0732">Signal</keyword>
<dbReference type="AlphaFoldDB" id="A0A0G1MB54"/>
<dbReference type="PRINTS" id="PR00725">
    <property type="entry name" value="DADACBPTASE1"/>
</dbReference>
<gene>
    <name evidence="12" type="ORF">UW63_C0062G0002</name>
</gene>
<evidence type="ECO:0000256" key="10">
    <source>
        <dbReference type="SAM" id="SignalP"/>
    </source>
</evidence>
<comment type="caution">
    <text evidence="12">The sequence shown here is derived from an EMBL/GenBank/DDBJ whole genome shotgun (WGS) entry which is preliminary data.</text>
</comment>